<sequence length="158" mass="15334">MTIRTALLAVALAAAPLAVAPATADGPIRLGVLNCQVVGGTGFIVGSHRTLACTYVSAASNKRETYAGEITRLGIDIGAVNFTGIAWAVLAPAAVPHGALAGGYVGASAEATVGVGVGANALIGGFGNSIILNPISVQAQTGANIAAGIAGLTLTATR</sequence>
<name>A0A0P6VFV9_9HYPH</name>
<dbReference type="AlphaFoldDB" id="A0A0P6VFV9"/>
<protein>
    <recommendedName>
        <fullName evidence="4">DUF992 domain-containing protein</fullName>
    </recommendedName>
</protein>
<comment type="caution">
    <text evidence="2">The sequence shown here is derived from an EMBL/GenBank/DDBJ whole genome shotgun (WGS) entry which is preliminary data.</text>
</comment>
<gene>
    <name evidence="2" type="ORF">ABB55_00505</name>
</gene>
<organism evidence="2 3">
    <name type="scientific">Prosthecodimorpha hirschii</name>
    <dbReference type="NCBI Taxonomy" id="665126"/>
    <lineage>
        <taxon>Bacteria</taxon>
        <taxon>Pseudomonadati</taxon>
        <taxon>Pseudomonadota</taxon>
        <taxon>Alphaproteobacteria</taxon>
        <taxon>Hyphomicrobiales</taxon>
        <taxon>Ancalomicrobiaceae</taxon>
        <taxon>Prosthecodimorpha</taxon>
    </lineage>
</organism>
<dbReference type="EMBL" id="LJYW01000001">
    <property type="protein sequence ID" value="KPL50892.1"/>
    <property type="molecule type" value="Genomic_DNA"/>
</dbReference>
<keyword evidence="1" id="KW-0732">Signal</keyword>
<dbReference type="OrthoDB" id="7362478at2"/>
<dbReference type="RefSeq" id="WP_054357055.1">
    <property type="nucleotide sequence ID" value="NZ_JAPCYQ010000001.1"/>
</dbReference>
<reference evidence="2 3" key="2">
    <citation type="submission" date="2015-10" db="EMBL/GenBank/DDBJ databases">
        <title>Draft Genome Sequence of Prosthecomicrobium hirschii ATCC 27832.</title>
        <authorList>
            <person name="Daniel J."/>
            <person name="Givan S.A."/>
            <person name="Brun Y.V."/>
            <person name="Brown P.J."/>
        </authorList>
    </citation>
    <scope>NUCLEOTIDE SEQUENCE [LARGE SCALE GENOMIC DNA]</scope>
    <source>
        <strain evidence="2 3">16</strain>
    </source>
</reference>
<evidence type="ECO:0000313" key="2">
    <source>
        <dbReference type="EMBL" id="KPL50892.1"/>
    </source>
</evidence>
<proteinExistence type="predicted"/>
<evidence type="ECO:0000313" key="3">
    <source>
        <dbReference type="Proteomes" id="UP000048984"/>
    </source>
</evidence>
<dbReference type="Proteomes" id="UP000048984">
    <property type="component" value="Unassembled WGS sequence"/>
</dbReference>
<reference evidence="2 3" key="1">
    <citation type="submission" date="2015-09" db="EMBL/GenBank/DDBJ databases">
        <authorList>
            <person name="Jackson K.R."/>
            <person name="Lunt B.L."/>
            <person name="Fisher J.N.B."/>
            <person name="Gardner A.V."/>
            <person name="Bailey M.E."/>
            <person name="Deus L.M."/>
            <person name="Earl A.S."/>
            <person name="Gibby P.D."/>
            <person name="Hartmann K.A."/>
            <person name="Liu J.E."/>
            <person name="Manci A.M."/>
            <person name="Nielsen D.A."/>
            <person name="Solomon M.B."/>
            <person name="Breakwell D.P."/>
            <person name="Burnett S.H."/>
            <person name="Grose J.H."/>
        </authorList>
    </citation>
    <scope>NUCLEOTIDE SEQUENCE [LARGE SCALE GENOMIC DNA]</scope>
    <source>
        <strain evidence="2 3">16</strain>
    </source>
</reference>
<dbReference type="InterPro" id="IPR009333">
    <property type="entry name" value="DUF992"/>
</dbReference>
<feature type="chain" id="PRO_5006131534" description="DUF992 domain-containing protein" evidence="1">
    <location>
        <begin position="25"/>
        <end position="158"/>
    </location>
</feature>
<evidence type="ECO:0000256" key="1">
    <source>
        <dbReference type="SAM" id="SignalP"/>
    </source>
</evidence>
<keyword evidence="3" id="KW-1185">Reference proteome</keyword>
<dbReference type="Pfam" id="PF06186">
    <property type="entry name" value="DUF992"/>
    <property type="match status" value="1"/>
</dbReference>
<accession>A0A0P6VFV9</accession>
<evidence type="ECO:0008006" key="4">
    <source>
        <dbReference type="Google" id="ProtNLM"/>
    </source>
</evidence>
<dbReference type="STRING" id="665126.ABB55_00505"/>
<feature type="signal peptide" evidence="1">
    <location>
        <begin position="1"/>
        <end position="24"/>
    </location>
</feature>